<organism evidence="2">
    <name type="scientific">Sinorhizobium medicae</name>
    <dbReference type="NCBI Taxonomy" id="110321"/>
    <lineage>
        <taxon>Bacteria</taxon>
        <taxon>Pseudomonadati</taxon>
        <taxon>Pseudomonadota</taxon>
        <taxon>Alphaproteobacteria</taxon>
        <taxon>Hyphomicrobiales</taxon>
        <taxon>Rhizobiaceae</taxon>
        <taxon>Sinorhizobium/Ensifer group</taxon>
        <taxon>Sinorhizobium</taxon>
    </lineage>
</organism>
<feature type="domain" description="Ribosomal RNA methyltransferase FtsJ" evidence="1">
    <location>
        <begin position="301"/>
        <end position="341"/>
    </location>
</feature>
<gene>
    <name evidence="2" type="primary">noeA</name>
    <name evidence="2" type="ORF">EMEDMD4_760018</name>
</gene>
<dbReference type="InterPro" id="IPR002877">
    <property type="entry name" value="RNA_MeTrfase_FtsJ_dom"/>
</dbReference>
<dbReference type="EMBL" id="CABFNB010000146">
    <property type="protein sequence ID" value="VTZ64964.1"/>
    <property type="molecule type" value="Genomic_DNA"/>
</dbReference>
<evidence type="ECO:0000259" key="1">
    <source>
        <dbReference type="Pfam" id="PF01728"/>
    </source>
</evidence>
<dbReference type="Pfam" id="PF01728">
    <property type="entry name" value="FtsJ"/>
    <property type="match status" value="1"/>
</dbReference>
<accession>A0A508XAB0</accession>
<dbReference type="InterPro" id="IPR029063">
    <property type="entry name" value="SAM-dependent_MTases_sf"/>
</dbReference>
<evidence type="ECO:0000313" key="2">
    <source>
        <dbReference type="EMBL" id="VTZ64964.1"/>
    </source>
</evidence>
<dbReference type="CDD" id="cd02440">
    <property type="entry name" value="AdoMet_MTases"/>
    <property type="match status" value="1"/>
</dbReference>
<dbReference type="GO" id="GO:0008168">
    <property type="term" value="F:methyltransferase activity"/>
    <property type="evidence" value="ECO:0007669"/>
    <property type="project" value="InterPro"/>
</dbReference>
<dbReference type="SUPFAM" id="SSF53335">
    <property type="entry name" value="S-adenosyl-L-methionine-dependent methyltransferases"/>
    <property type="match status" value="1"/>
</dbReference>
<dbReference type="RefSeq" id="WP_024312489.1">
    <property type="nucleotide sequence ID" value="NZ_CABFNB010000146.1"/>
</dbReference>
<sequence>MARMAESKLVAAAPRPGRVAGSFRDPSGQVFHFQDRILRTMDSAAAIEFASAERVMRQLVDEGRLVDFSDAEPSLHQLFQGNIARVLQHPLLEQITYPYEWSFAGLKAAALFHLQLQLDLLDQGFCLSDATAYNVQFEGSRPTFIDHLSIKPYRDGQLWYGHKQFCEQFLVPLLLRSVFDITHHSWYRGNLEGVPSADFVKLLSTRHWFSHKLFMHIILPAKLQSSRTSQTKVDLGDSRARRLPKDAFRAMLAQLYSWISGLKVDVGKQSVWQGYAANNTYTATQRSDKGQYVAEFVAQHKPRTIIDLGCNTGDFSYVALENGAQKAIGFDFDPHALDAAFDRSVQTSKNFLPLYLDARNPSPSQGWGERERQGFSSRFSADAVLALAFEHHLAIAHNVPLAEVVAWVTQVAPKGIIEFVPKEDETVRRMLAGREDIFSDYNEEAFASALSQKARVVSKHLIPGSKRTLYTFERSE</sequence>
<dbReference type="AlphaFoldDB" id="A0A508XAB0"/>
<name>A0A508XAB0_9HYPH</name>
<protein>
    <submittedName>
        <fullName evidence="2">Nodulation protein NoeA</fullName>
    </submittedName>
</protein>
<dbReference type="GO" id="GO:0032259">
    <property type="term" value="P:methylation"/>
    <property type="evidence" value="ECO:0007669"/>
    <property type="project" value="InterPro"/>
</dbReference>
<reference evidence="2" key="1">
    <citation type="submission" date="2019-06" db="EMBL/GenBank/DDBJ databases">
        <authorList>
            <person name="Le Quere A."/>
            <person name="Colella S."/>
        </authorList>
    </citation>
    <scope>NUCLEOTIDE SEQUENCE</scope>
    <source>
        <strain evidence="2">EmedicaeMD41</strain>
    </source>
</reference>
<dbReference type="Proteomes" id="UP000507954">
    <property type="component" value="Unassembled WGS sequence"/>
</dbReference>
<dbReference type="Gene3D" id="3.40.50.150">
    <property type="entry name" value="Vaccinia Virus protein VP39"/>
    <property type="match status" value="1"/>
</dbReference>
<proteinExistence type="predicted"/>